<dbReference type="GO" id="GO:0005886">
    <property type="term" value="C:plasma membrane"/>
    <property type="evidence" value="ECO:0007669"/>
    <property type="project" value="UniProtKB-SubCell"/>
</dbReference>
<dbReference type="InterPro" id="IPR050297">
    <property type="entry name" value="LipidA_mod_glycosyltrf_83"/>
</dbReference>
<evidence type="ECO:0000256" key="5">
    <source>
        <dbReference type="ARBA" id="ARBA00022692"/>
    </source>
</evidence>
<feature type="transmembrane region" description="Helical" evidence="8">
    <location>
        <begin position="75"/>
        <end position="91"/>
    </location>
</feature>
<evidence type="ECO:0000256" key="3">
    <source>
        <dbReference type="ARBA" id="ARBA00022676"/>
    </source>
</evidence>
<protein>
    <recommendedName>
        <fullName evidence="11">Glycosyltransferase RgtA/B/C/D-like domain-containing protein</fullName>
    </recommendedName>
</protein>
<feature type="transmembrane region" description="Helical" evidence="8">
    <location>
        <begin position="140"/>
        <end position="162"/>
    </location>
</feature>
<dbReference type="GO" id="GO:0016763">
    <property type="term" value="F:pentosyltransferase activity"/>
    <property type="evidence" value="ECO:0007669"/>
    <property type="project" value="TreeGrafter"/>
</dbReference>
<gene>
    <name evidence="9" type="ORF">A3I48_02570</name>
</gene>
<evidence type="ECO:0000313" key="10">
    <source>
        <dbReference type="Proteomes" id="UP000178859"/>
    </source>
</evidence>
<feature type="transmembrane region" description="Helical" evidence="8">
    <location>
        <begin position="168"/>
        <end position="197"/>
    </location>
</feature>
<feature type="transmembrane region" description="Helical" evidence="8">
    <location>
        <begin position="411"/>
        <end position="433"/>
    </location>
</feature>
<organism evidence="9 10">
    <name type="scientific">Candidatus Daviesbacteria bacterium RIFCSPLOWO2_02_FULL_36_7</name>
    <dbReference type="NCBI Taxonomy" id="1797792"/>
    <lineage>
        <taxon>Bacteria</taxon>
        <taxon>Candidatus Daviesiibacteriota</taxon>
    </lineage>
</organism>
<dbReference type="GO" id="GO:0009103">
    <property type="term" value="P:lipopolysaccharide biosynthetic process"/>
    <property type="evidence" value="ECO:0007669"/>
    <property type="project" value="UniProtKB-ARBA"/>
</dbReference>
<proteinExistence type="predicted"/>
<keyword evidence="3" id="KW-0328">Glycosyltransferase</keyword>
<comment type="subcellular location">
    <subcellularLocation>
        <location evidence="1">Cell membrane</location>
        <topology evidence="1">Multi-pass membrane protein</topology>
    </subcellularLocation>
</comment>
<name>A0A1F5MIA5_9BACT</name>
<keyword evidence="7 8" id="KW-0472">Membrane</keyword>
<feature type="transmembrane region" description="Helical" evidence="8">
    <location>
        <begin position="7"/>
        <end position="25"/>
    </location>
</feature>
<keyword evidence="6 8" id="KW-1133">Transmembrane helix</keyword>
<evidence type="ECO:0000256" key="6">
    <source>
        <dbReference type="ARBA" id="ARBA00022989"/>
    </source>
</evidence>
<feature type="transmembrane region" description="Helical" evidence="8">
    <location>
        <begin position="279"/>
        <end position="296"/>
    </location>
</feature>
<keyword evidence="2" id="KW-1003">Cell membrane</keyword>
<evidence type="ECO:0000256" key="1">
    <source>
        <dbReference type="ARBA" id="ARBA00004651"/>
    </source>
</evidence>
<dbReference type="Proteomes" id="UP000178859">
    <property type="component" value="Unassembled WGS sequence"/>
</dbReference>
<keyword evidence="5 8" id="KW-0812">Transmembrane</keyword>
<accession>A0A1F5MIA5</accession>
<dbReference type="AlphaFoldDB" id="A0A1F5MIA5"/>
<feature type="transmembrane region" description="Helical" evidence="8">
    <location>
        <begin position="331"/>
        <end position="348"/>
    </location>
</feature>
<sequence length="515" mass="60475">MFNKRNLIVLLALILIFVFGFWLRYRNIADYNLILDYDQIEDQFYTYSLAVDRNLLIIGRAIYGDPRLHHGVFYYYYNFIPFLLSSGNFLVSTYWNIFFNVTTAIILFIFARLMFKKNLPGLIAAVIAASSFEFIKFSNWLTIDTVAIFLVPLFFLGLWSYFQDRKWGLILSLISLGLAIQTDLSFLYLIPIILIYWFIFRPRMPSFKLALFSVLAFTAATFTLILTEIKLNFAGVKTLINFSNVFEEAHLTYIERVNFFFKDFIKDFTNNLFPQRPELGIFLTGSIILVILYYLFSNKTTKLERQSIYFLLLYLFAPAITLLIGYHNKPWFLIGLPPAIALITGYAISKFNLFIVIPIVFLIMGNSVSMILQRPNESYKLFDNIYDSTSYLKYQLQTVDYTYKESQGRPFAINAVTYPLYYNGLWAYLYYWYGKGKYKYLPDWLGGDQLHPYNLLTKSQGDEQIFYMIISDTSRIPDVYKNQGKIWAVEHGRLIEEKKFNGFTILKMERKNESI</sequence>
<comment type="caution">
    <text evidence="9">The sequence shown here is derived from an EMBL/GenBank/DDBJ whole genome shotgun (WGS) entry which is preliminary data.</text>
</comment>
<feature type="transmembrane region" description="Helical" evidence="8">
    <location>
        <begin position="353"/>
        <end position="372"/>
    </location>
</feature>
<dbReference type="EMBL" id="MFDT01000001">
    <property type="protein sequence ID" value="OGE65117.1"/>
    <property type="molecule type" value="Genomic_DNA"/>
</dbReference>
<evidence type="ECO:0008006" key="11">
    <source>
        <dbReference type="Google" id="ProtNLM"/>
    </source>
</evidence>
<dbReference type="PANTHER" id="PTHR33908:SF11">
    <property type="entry name" value="MEMBRANE PROTEIN"/>
    <property type="match status" value="1"/>
</dbReference>
<evidence type="ECO:0000313" key="9">
    <source>
        <dbReference type="EMBL" id="OGE65117.1"/>
    </source>
</evidence>
<feature type="transmembrane region" description="Helical" evidence="8">
    <location>
        <begin position="308"/>
        <end position="325"/>
    </location>
</feature>
<evidence type="ECO:0000256" key="2">
    <source>
        <dbReference type="ARBA" id="ARBA00022475"/>
    </source>
</evidence>
<feature type="transmembrane region" description="Helical" evidence="8">
    <location>
        <begin position="209"/>
        <end position="227"/>
    </location>
</feature>
<keyword evidence="4" id="KW-0808">Transferase</keyword>
<dbReference type="PANTHER" id="PTHR33908">
    <property type="entry name" value="MANNOSYLTRANSFERASE YKCB-RELATED"/>
    <property type="match status" value="1"/>
</dbReference>
<feature type="transmembrane region" description="Helical" evidence="8">
    <location>
        <begin position="97"/>
        <end position="115"/>
    </location>
</feature>
<evidence type="ECO:0000256" key="8">
    <source>
        <dbReference type="SAM" id="Phobius"/>
    </source>
</evidence>
<reference evidence="9 10" key="1">
    <citation type="journal article" date="2016" name="Nat. Commun.">
        <title>Thousands of microbial genomes shed light on interconnected biogeochemical processes in an aquifer system.</title>
        <authorList>
            <person name="Anantharaman K."/>
            <person name="Brown C.T."/>
            <person name="Hug L.A."/>
            <person name="Sharon I."/>
            <person name="Castelle C.J."/>
            <person name="Probst A.J."/>
            <person name="Thomas B.C."/>
            <person name="Singh A."/>
            <person name="Wilkins M.J."/>
            <person name="Karaoz U."/>
            <person name="Brodie E.L."/>
            <person name="Williams K.H."/>
            <person name="Hubbard S.S."/>
            <person name="Banfield J.F."/>
        </authorList>
    </citation>
    <scope>NUCLEOTIDE SEQUENCE [LARGE SCALE GENOMIC DNA]</scope>
</reference>
<evidence type="ECO:0000256" key="4">
    <source>
        <dbReference type="ARBA" id="ARBA00022679"/>
    </source>
</evidence>
<evidence type="ECO:0000256" key="7">
    <source>
        <dbReference type="ARBA" id="ARBA00023136"/>
    </source>
</evidence>